<name>A0A9W3TBE0_BACTU</name>
<protein>
    <submittedName>
        <fullName evidence="2">Uncharacterized protein</fullName>
    </submittedName>
</protein>
<evidence type="ECO:0000256" key="1">
    <source>
        <dbReference type="SAM" id="Phobius"/>
    </source>
</evidence>
<organism evidence="2 3">
    <name type="scientific">Bacillus thuringiensis</name>
    <dbReference type="NCBI Taxonomy" id="1428"/>
    <lineage>
        <taxon>Bacteria</taxon>
        <taxon>Bacillati</taxon>
        <taxon>Bacillota</taxon>
        <taxon>Bacilli</taxon>
        <taxon>Bacillales</taxon>
        <taxon>Bacillaceae</taxon>
        <taxon>Bacillus</taxon>
        <taxon>Bacillus cereus group</taxon>
    </lineage>
</organism>
<gene>
    <name evidence="2" type="ORF">B4918_10280</name>
</gene>
<keyword evidence="1" id="KW-0812">Transmembrane</keyword>
<evidence type="ECO:0000313" key="2">
    <source>
        <dbReference type="EMBL" id="AQY38378.1"/>
    </source>
</evidence>
<keyword evidence="1" id="KW-0472">Membrane</keyword>
<proteinExistence type="predicted"/>
<dbReference type="AlphaFoldDB" id="A0A9W3TBE0"/>
<evidence type="ECO:0000313" key="3">
    <source>
        <dbReference type="Proteomes" id="UP000191057"/>
    </source>
</evidence>
<reference evidence="2 3" key="1">
    <citation type="submission" date="2017-03" db="EMBL/GenBank/DDBJ databases">
        <title>Complete genome sequence of Bacillus thuringiensis L-7601, a novel melanin producing strain.</title>
        <authorList>
            <person name="Cai J."/>
            <person name="Cao Z."/>
            <person name="Tan T."/>
        </authorList>
    </citation>
    <scope>NUCLEOTIDE SEQUENCE [LARGE SCALE GENOMIC DNA]</scope>
    <source>
        <strain evidence="2 3">L-7601</strain>
    </source>
</reference>
<keyword evidence="1" id="KW-1133">Transmembrane helix</keyword>
<dbReference type="Proteomes" id="UP000191057">
    <property type="component" value="Chromosome"/>
</dbReference>
<sequence length="69" mass="7906">MALYNVKDENSSLSYLKKSLNPTIPVLPIGIFRYFWAIACVCIGASPNRLYKDINVLKIRFFLNLVLIL</sequence>
<feature type="transmembrane region" description="Helical" evidence="1">
    <location>
        <begin position="31"/>
        <end position="51"/>
    </location>
</feature>
<dbReference type="EMBL" id="CP020002">
    <property type="protein sequence ID" value="AQY38378.1"/>
    <property type="molecule type" value="Genomic_DNA"/>
</dbReference>
<accession>A0A9W3TBE0</accession>